<keyword evidence="9" id="KW-1185">Reference proteome</keyword>
<accession>A0A7K4HQ27</accession>
<dbReference type="InterPro" id="IPR033480">
    <property type="entry name" value="sCache_2"/>
</dbReference>
<evidence type="ECO:0000259" key="7">
    <source>
        <dbReference type="SMART" id="SM01049"/>
    </source>
</evidence>
<comment type="subcellular location">
    <subcellularLocation>
        <location evidence="1">Cell membrane</location>
        <topology evidence="1">Multi-pass membrane protein</topology>
    </subcellularLocation>
</comment>
<keyword evidence="4" id="KW-1133">Transmembrane helix</keyword>
<evidence type="ECO:0000313" key="9">
    <source>
        <dbReference type="Proteomes" id="UP000570823"/>
    </source>
</evidence>
<evidence type="ECO:0000256" key="3">
    <source>
        <dbReference type="ARBA" id="ARBA00022692"/>
    </source>
</evidence>
<evidence type="ECO:0000256" key="4">
    <source>
        <dbReference type="ARBA" id="ARBA00022989"/>
    </source>
</evidence>
<dbReference type="Gene3D" id="3.30.450.20">
    <property type="entry name" value="PAS domain"/>
    <property type="match status" value="1"/>
</dbReference>
<feature type="domain" description="Single Cache" evidence="7">
    <location>
        <begin position="55"/>
        <end position="131"/>
    </location>
</feature>
<evidence type="ECO:0000256" key="6">
    <source>
        <dbReference type="SAM" id="MobiDB-lite"/>
    </source>
</evidence>
<organism evidence="8 9">
    <name type="scientific">Methanofollis tationis</name>
    <dbReference type="NCBI Taxonomy" id="81417"/>
    <lineage>
        <taxon>Archaea</taxon>
        <taxon>Methanobacteriati</taxon>
        <taxon>Methanobacteriota</taxon>
        <taxon>Stenosarchaea group</taxon>
        <taxon>Methanomicrobia</taxon>
        <taxon>Methanomicrobiales</taxon>
        <taxon>Methanomicrobiaceae</taxon>
        <taxon>Methanofollis</taxon>
    </lineage>
</organism>
<dbReference type="OrthoDB" id="112113at2157"/>
<feature type="region of interest" description="Disordered" evidence="6">
    <location>
        <begin position="26"/>
        <end position="50"/>
    </location>
</feature>
<gene>
    <name evidence="8" type="ORF">HWN36_08110</name>
</gene>
<dbReference type="AlphaFoldDB" id="A0A7K4HQ27"/>
<evidence type="ECO:0000313" key="8">
    <source>
        <dbReference type="EMBL" id="NVO67272.1"/>
    </source>
</evidence>
<evidence type="ECO:0000256" key="2">
    <source>
        <dbReference type="ARBA" id="ARBA00022475"/>
    </source>
</evidence>
<feature type="compositionally biased region" description="Low complexity" evidence="6">
    <location>
        <begin position="33"/>
        <end position="50"/>
    </location>
</feature>
<proteinExistence type="predicted"/>
<name>A0A7K4HQ27_9EURY</name>
<dbReference type="Pfam" id="PF17200">
    <property type="entry name" value="sCache_2"/>
    <property type="match status" value="1"/>
</dbReference>
<sequence length="186" mass="20317">MKYSTLVILLSFLISVTLAASGCTGVQPTDTMTPSETTVPETPTVQPTVTPSHSVDEMVAFVRDAVAFANEQGKEAALEVFSDPNGSFTRGDLYIYAYDFDGTTLAHPINQEKIGVNRLNETDVVGNLYIRDLRDVAENGSGFVYFYYIDPAQNLTVQPKLGYVERVDETWWLGSGIYGVEAPATA</sequence>
<dbReference type="SMART" id="SM01049">
    <property type="entry name" value="Cache_2"/>
    <property type="match status" value="1"/>
</dbReference>
<dbReference type="RefSeq" id="WP_176788881.1">
    <property type="nucleotide sequence ID" value="NZ_JABXWR010000001.1"/>
</dbReference>
<evidence type="ECO:0000256" key="5">
    <source>
        <dbReference type="ARBA" id="ARBA00023136"/>
    </source>
</evidence>
<evidence type="ECO:0000256" key="1">
    <source>
        <dbReference type="ARBA" id="ARBA00004651"/>
    </source>
</evidence>
<keyword evidence="5" id="KW-0472">Membrane</keyword>
<keyword evidence="2" id="KW-1003">Cell membrane</keyword>
<dbReference type="EMBL" id="JABXWR010000001">
    <property type="protein sequence ID" value="NVO67272.1"/>
    <property type="molecule type" value="Genomic_DNA"/>
</dbReference>
<dbReference type="PROSITE" id="PS51257">
    <property type="entry name" value="PROKAR_LIPOPROTEIN"/>
    <property type="match status" value="1"/>
</dbReference>
<comment type="caution">
    <text evidence="8">The sequence shown here is derived from an EMBL/GenBank/DDBJ whole genome shotgun (WGS) entry which is preliminary data.</text>
</comment>
<dbReference type="Proteomes" id="UP000570823">
    <property type="component" value="Unassembled WGS sequence"/>
</dbReference>
<reference evidence="8 9" key="1">
    <citation type="submission" date="2020-06" db="EMBL/GenBank/DDBJ databases">
        <title>Methanofollis fontis sp. nov., a methanogen isolated from marine sediments near a cold seep at Four-Way Closure Ridge offshore southwestern Taiwan.</title>
        <authorList>
            <person name="Chen S.-C."/>
            <person name="Teng N.-H."/>
            <person name="Lin Y.-S."/>
            <person name="Lai M.-C."/>
            <person name="Chen H.-H."/>
            <person name="Wang C.-C."/>
        </authorList>
    </citation>
    <scope>NUCLEOTIDE SEQUENCE [LARGE SCALE GENOMIC DNA]</scope>
    <source>
        <strain evidence="8 9">DSM 2702</strain>
    </source>
</reference>
<keyword evidence="3" id="KW-0812">Transmembrane</keyword>
<dbReference type="GO" id="GO:0005886">
    <property type="term" value="C:plasma membrane"/>
    <property type="evidence" value="ECO:0007669"/>
    <property type="project" value="UniProtKB-SubCell"/>
</dbReference>
<protein>
    <submittedName>
        <fullName evidence="8">Cache domain-containing protein</fullName>
    </submittedName>
</protein>